<name>A0A9D1Q4R4_9GAMM</name>
<protein>
    <submittedName>
        <fullName evidence="1">Uncharacterized protein</fullName>
    </submittedName>
</protein>
<dbReference type="AlphaFoldDB" id="A0A9D1Q4R4"/>
<evidence type="ECO:0000313" key="2">
    <source>
        <dbReference type="Proteomes" id="UP000823934"/>
    </source>
</evidence>
<accession>A0A9D1Q4R4</accession>
<comment type="caution">
    <text evidence="1">The sequence shown here is derived from an EMBL/GenBank/DDBJ whole genome shotgun (WGS) entry which is preliminary data.</text>
</comment>
<organism evidence="1 2">
    <name type="scientific">Candidatus Ignatzschineria merdigallinarum</name>
    <dbReference type="NCBI Taxonomy" id="2838621"/>
    <lineage>
        <taxon>Bacteria</taxon>
        <taxon>Pseudomonadati</taxon>
        <taxon>Pseudomonadota</taxon>
        <taxon>Gammaproteobacteria</taxon>
        <taxon>Cardiobacteriales</taxon>
        <taxon>Ignatzschineriaceae</taxon>
        <taxon>Ignatzschineria</taxon>
    </lineage>
</organism>
<dbReference type="Proteomes" id="UP000823934">
    <property type="component" value="Unassembled WGS sequence"/>
</dbReference>
<proteinExistence type="predicted"/>
<reference evidence="1" key="2">
    <citation type="submission" date="2021-04" db="EMBL/GenBank/DDBJ databases">
        <authorList>
            <person name="Gilroy R."/>
        </authorList>
    </citation>
    <scope>NUCLEOTIDE SEQUENCE</scope>
    <source>
        <strain evidence="1">CHK160-9182</strain>
    </source>
</reference>
<gene>
    <name evidence="1" type="ORF">H9889_01865</name>
</gene>
<sequence>MLYTRRISPKAREKAYLCQHCDTVFKSVEEIVQIAKFKPA</sequence>
<dbReference type="EMBL" id="DXHP01000042">
    <property type="protein sequence ID" value="HIW06059.1"/>
    <property type="molecule type" value="Genomic_DNA"/>
</dbReference>
<evidence type="ECO:0000313" key="1">
    <source>
        <dbReference type="EMBL" id="HIW06059.1"/>
    </source>
</evidence>
<reference evidence="1" key="1">
    <citation type="journal article" date="2021" name="PeerJ">
        <title>Extensive microbial diversity within the chicken gut microbiome revealed by metagenomics and culture.</title>
        <authorList>
            <person name="Gilroy R."/>
            <person name="Ravi A."/>
            <person name="Getino M."/>
            <person name="Pursley I."/>
            <person name="Horton D.L."/>
            <person name="Alikhan N.F."/>
            <person name="Baker D."/>
            <person name="Gharbi K."/>
            <person name="Hall N."/>
            <person name="Watson M."/>
            <person name="Adriaenssens E.M."/>
            <person name="Foster-Nyarko E."/>
            <person name="Jarju S."/>
            <person name="Secka A."/>
            <person name="Antonio M."/>
            <person name="Oren A."/>
            <person name="Chaudhuri R.R."/>
            <person name="La Ragione R."/>
            <person name="Hildebrand F."/>
            <person name="Pallen M.J."/>
        </authorList>
    </citation>
    <scope>NUCLEOTIDE SEQUENCE</scope>
    <source>
        <strain evidence="1">CHK160-9182</strain>
    </source>
</reference>